<evidence type="ECO:0000259" key="9">
    <source>
        <dbReference type="PROSITE" id="PS50048"/>
    </source>
</evidence>
<dbReference type="InterPro" id="IPR036864">
    <property type="entry name" value="Zn2-C6_fun-type_DNA-bd_sf"/>
</dbReference>
<keyword evidence="7" id="KW-0539">Nucleus</keyword>
<evidence type="ECO:0000313" key="11">
    <source>
        <dbReference type="Proteomes" id="UP000249402"/>
    </source>
</evidence>
<keyword evidence="5" id="KW-0238">DNA-binding</keyword>
<dbReference type="PROSITE" id="PS50048">
    <property type="entry name" value="ZN2_CY6_FUNGAL_2"/>
    <property type="match status" value="1"/>
</dbReference>
<dbReference type="SUPFAM" id="SSF51735">
    <property type="entry name" value="NAD(P)-binding Rossmann-fold domains"/>
    <property type="match status" value="1"/>
</dbReference>
<dbReference type="OrthoDB" id="1393670at2759"/>
<dbReference type="SUPFAM" id="SSF57701">
    <property type="entry name" value="Zn2/Cys6 DNA-binding domain"/>
    <property type="match status" value="1"/>
</dbReference>
<dbReference type="SMART" id="SM00822">
    <property type="entry name" value="PKS_KR"/>
    <property type="match status" value="1"/>
</dbReference>
<dbReference type="GO" id="GO:0016616">
    <property type="term" value="F:oxidoreductase activity, acting on the CH-OH group of donors, NAD or NADP as acceptor"/>
    <property type="evidence" value="ECO:0007669"/>
    <property type="project" value="UniProtKB-ARBA"/>
</dbReference>
<dbReference type="GO" id="GO:0048038">
    <property type="term" value="F:quinone binding"/>
    <property type="evidence" value="ECO:0007669"/>
    <property type="project" value="TreeGrafter"/>
</dbReference>
<evidence type="ECO:0000256" key="3">
    <source>
        <dbReference type="ARBA" id="ARBA00023002"/>
    </source>
</evidence>
<protein>
    <submittedName>
        <fullName evidence="10">3-oxoacyl-reductase</fullName>
    </submittedName>
</protein>
<dbReference type="AlphaFoldDB" id="A0A395GXG8"/>
<dbReference type="PANTHER" id="PTHR42760:SF133">
    <property type="entry name" value="3-OXOACYL-[ACYL-CARRIER-PROTEIN] REDUCTASE"/>
    <property type="match status" value="1"/>
</dbReference>
<keyword evidence="2" id="KW-0521">NADP</keyword>
<keyword evidence="6" id="KW-0804">Transcription</keyword>
<dbReference type="GeneID" id="37220742"/>
<dbReference type="PROSITE" id="PS00463">
    <property type="entry name" value="ZN2_CY6_FUNGAL_1"/>
    <property type="match status" value="1"/>
</dbReference>
<accession>A0A395GXG8</accession>
<evidence type="ECO:0000256" key="2">
    <source>
        <dbReference type="ARBA" id="ARBA00022857"/>
    </source>
</evidence>
<evidence type="ECO:0000256" key="7">
    <source>
        <dbReference type="ARBA" id="ARBA00023242"/>
    </source>
</evidence>
<dbReference type="InterPro" id="IPR002347">
    <property type="entry name" value="SDR_fam"/>
</dbReference>
<dbReference type="EMBL" id="KZ824444">
    <property type="protein sequence ID" value="RAK99738.1"/>
    <property type="molecule type" value="Genomic_DNA"/>
</dbReference>
<keyword evidence="4" id="KW-0805">Transcription regulation</keyword>
<comment type="similarity">
    <text evidence="1">Belongs to the short-chain dehydrogenases/reductases (SDR) family.</text>
</comment>
<dbReference type="PROSITE" id="PS00061">
    <property type="entry name" value="ADH_SHORT"/>
    <property type="match status" value="1"/>
</dbReference>
<evidence type="ECO:0000313" key="10">
    <source>
        <dbReference type="EMBL" id="RAK99738.1"/>
    </source>
</evidence>
<dbReference type="GO" id="GO:0009893">
    <property type="term" value="P:positive regulation of metabolic process"/>
    <property type="evidence" value="ECO:0007669"/>
    <property type="project" value="UniProtKB-ARBA"/>
</dbReference>
<dbReference type="InterPro" id="IPR036291">
    <property type="entry name" value="NAD(P)-bd_dom_sf"/>
</dbReference>
<evidence type="ECO:0000256" key="1">
    <source>
        <dbReference type="ARBA" id="ARBA00006484"/>
    </source>
</evidence>
<gene>
    <name evidence="10" type="ORF">BO80DRAFT_358388</name>
</gene>
<dbReference type="Gene3D" id="3.40.50.720">
    <property type="entry name" value="NAD(P)-binding Rossmann-like Domain"/>
    <property type="match status" value="1"/>
</dbReference>
<evidence type="ECO:0000256" key="8">
    <source>
        <dbReference type="SAM" id="MobiDB-lite"/>
    </source>
</evidence>
<dbReference type="Pfam" id="PF00106">
    <property type="entry name" value="adh_short"/>
    <property type="match status" value="1"/>
</dbReference>
<organism evidence="10 11">
    <name type="scientific">Aspergillus ibericus CBS 121593</name>
    <dbReference type="NCBI Taxonomy" id="1448316"/>
    <lineage>
        <taxon>Eukaryota</taxon>
        <taxon>Fungi</taxon>
        <taxon>Dikarya</taxon>
        <taxon>Ascomycota</taxon>
        <taxon>Pezizomycotina</taxon>
        <taxon>Eurotiomycetes</taxon>
        <taxon>Eurotiomycetidae</taxon>
        <taxon>Eurotiales</taxon>
        <taxon>Aspergillaceae</taxon>
        <taxon>Aspergillus</taxon>
        <taxon>Aspergillus subgen. Circumdati</taxon>
    </lineage>
</organism>
<dbReference type="PRINTS" id="PR00081">
    <property type="entry name" value="GDHRDH"/>
</dbReference>
<dbReference type="Proteomes" id="UP000249402">
    <property type="component" value="Unassembled WGS sequence"/>
</dbReference>
<name>A0A395GXG8_9EURO</name>
<dbReference type="InterPro" id="IPR020904">
    <property type="entry name" value="Sc_DH/Rdtase_CS"/>
</dbReference>
<evidence type="ECO:0000256" key="5">
    <source>
        <dbReference type="ARBA" id="ARBA00023125"/>
    </source>
</evidence>
<feature type="region of interest" description="Disordered" evidence="8">
    <location>
        <begin position="53"/>
        <end position="133"/>
    </location>
</feature>
<evidence type="ECO:0000256" key="6">
    <source>
        <dbReference type="ARBA" id="ARBA00023163"/>
    </source>
</evidence>
<dbReference type="STRING" id="1448316.A0A395GXG8"/>
<dbReference type="InterPro" id="IPR001138">
    <property type="entry name" value="Zn2Cys6_DnaBD"/>
</dbReference>
<dbReference type="GO" id="GO:0003677">
    <property type="term" value="F:DNA binding"/>
    <property type="evidence" value="ECO:0007669"/>
    <property type="project" value="UniProtKB-KW"/>
</dbReference>
<reference evidence="10 11" key="1">
    <citation type="submission" date="2018-02" db="EMBL/GenBank/DDBJ databases">
        <title>The genomes of Aspergillus section Nigri reveals drivers in fungal speciation.</title>
        <authorList>
            <consortium name="DOE Joint Genome Institute"/>
            <person name="Vesth T.C."/>
            <person name="Nybo J."/>
            <person name="Theobald S."/>
            <person name="Brandl J."/>
            <person name="Frisvad J.C."/>
            <person name="Nielsen K.F."/>
            <person name="Lyhne E.K."/>
            <person name="Kogle M.E."/>
            <person name="Kuo A."/>
            <person name="Riley R."/>
            <person name="Clum A."/>
            <person name="Nolan M."/>
            <person name="Lipzen A."/>
            <person name="Salamov A."/>
            <person name="Henrissat B."/>
            <person name="Wiebenga A."/>
            <person name="De vries R.P."/>
            <person name="Grigoriev I.V."/>
            <person name="Mortensen U.H."/>
            <person name="Andersen M.R."/>
            <person name="Baker S.E."/>
        </authorList>
    </citation>
    <scope>NUCLEOTIDE SEQUENCE [LARGE SCALE GENOMIC DNA]</scope>
    <source>
        <strain evidence="10 11">CBS 121593</strain>
    </source>
</reference>
<feature type="domain" description="Zn(2)-C6 fungal-type" evidence="9">
    <location>
        <begin position="20"/>
        <end position="51"/>
    </location>
</feature>
<dbReference type="Pfam" id="PF00172">
    <property type="entry name" value="Zn_clus"/>
    <property type="match status" value="1"/>
</dbReference>
<dbReference type="PANTHER" id="PTHR42760">
    <property type="entry name" value="SHORT-CHAIN DEHYDROGENASES/REDUCTASES FAMILY MEMBER"/>
    <property type="match status" value="1"/>
</dbReference>
<dbReference type="SMART" id="SM00066">
    <property type="entry name" value="GAL4"/>
    <property type="match status" value="1"/>
</dbReference>
<dbReference type="InterPro" id="IPR057326">
    <property type="entry name" value="KR_dom"/>
</dbReference>
<dbReference type="GO" id="GO:0006633">
    <property type="term" value="P:fatty acid biosynthetic process"/>
    <property type="evidence" value="ECO:0007669"/>
    <property type="project" value="TreeGrafter"/>
</dbReference>
<sequence>MLAESEHTVSSGDPPKLRAACENCRQSKVKCNLSGKDTCIRCLRHGLPCRYRVANRSGKPKGSKNRATLRKLGQLQDDKKPTIPTTGWTDPAGKGQPPPRVNYDADHGVDATSPQDTSPTSQSNSPDSHGASMADTALLTDPALEYPPLGETLPSAAPMFNPASMSPTFLQKEFITKGLTSCPLAVHIPNALQPCECGSALIFHVGRLRHMLVDSIHLRLDQMLQGIQIALSACRNFLRCRSCHKNNTNLLFSTSILETTLQLFEYCITYEFSSPSAGDHSMIVGYGEYEMSAEETRRVRRFLVRGRLLQGKEVLGLLKETVEMSRRMSPELPDLHGTNGLEGDWLQTILVGYETMVEQRQIQKMDRLSQITSHLNFPHGLLANQVAIITGAGQGIGAETARLFANEGAKVIIADIDAEKATATATTINTTHPNRALAVPGDILSDSYITELVQKAADFGNGKIHIIVNNAGFTWDGVIHKMTDKQWATMLAIHNTAPFQLIRAAAKYFRVKDGEPRVVINISSTSGVHGNAGQINYAVAKAGIIGLTKTIAKEWGPAFGVRANTIAFGFVSTRLTAAKEDGAFITTPDGTKVALGIPGKQLAGRKGDAQTQAYPDIPLGRPASPEEAARAVLGVASPLFSYVSGETIRVTGGRNM</sequence>
<dbReference type="CDD" id="cd00067">
    <property type="entry name" value="GAL4"/>
    <property type="match status" value="1"/>
</dbReference>
<dbReference type="VEuPathDB" id="FungiDB:BO80DRAFT_358388"/>
<dbReference type="GO" id="GO:0044550">
    <property type="term" value="P:secondary metabolite biosynthetic process"/>
    <property type="evidence" value="ECO:0007669"/>
    <property type="project" value="UniProtKB-ARBA"/>
</dbReference>
<feature type="compositionally biased region" description="Low complexity" evidence="8">
    <location>
        <begin position="112"/>
        <end position="128"/>
    </location>
</feature>
<keyword evidence="3" id="KW-0560">Oxidoreductase</keyword>
<dbReference type="GO" id="GO:0000981">
    <property type="term" value="F:DNA-binding transcription factor activity, RNA polymerase II-specific"/>
    <property type="evidence" value="ECO:0007669"/>
    <property type="project" value="InterPro"/>
</dbReference>
<dbReference type="GO" id="GO:0008270">
    <property type="term" value="F:zinc ion binding"/>
    <property type="evidence" value="ECO:0007669"/>
    <property type="project" value="InterPro"/>
</dbReference>
<dbReference type="RefSeq" id="XP_025574066.1">
    <property type="nucleotide sequence ID" value="XM_025715877.1"/>
</dbReference>
<dbReference type="PRINTS" id="PR00080">
    <property type="entry name" value="SDRFAMILY"/>
</dbReference>
<proteinExistence type="inferred from homology"/>
<keyword evidence="11" id="KW-1185">Reference proteome</keyword>
<dbReference type="Gene3D" id="4.10.240.10">
    <property type="entry name" value="Zn(2)-C6 fungal-type DNA-binding domain"/>
    <property type="match status" value="1"/>
</dbReference>
<evidence type="ECO:0000256" key="4">
    <source>
        <dbReference type="ARBA" id="ARBA00023015"/>
    </source>
</evidence>
<feature type="compositionally biased region" description="Basic residues" evidence="8">
    <location>
        <begin position="58"/>
        <end position="69"/>
    </location>
</feature>